<dbReference type="PATRIC" id="fig|1196324.3.peg.356"/>
<dbReference type="Pfam" id="PF14172">
    <property type="entry name" value="DUF4309"/>
    <property type="match status" value="1"/>
</dbReference>
<protein>
    <recommendedName>
        <fullName evidence="4">DUF4309 domain-containing protein</fullName>
    </recommendedName>
</protein>
<feature type="signal peptide" evidence="1">
    <location>
        <begin position="1"/>
        <end position="27"/>
    </location>
</feature>
<dbReference type="Proteomes" id="UP000004080">
    <property type="component" value="Unassembled WGS sequence"/>
</dbReference>
<keyword evidence="3" id="KW-1185">Reference proteome</keyword>
<evidence type="ECO:0008006" key="4">
    <source>
        <dbReference type="Google" id="ProtNLM"/>
    </source>
</evidence>
<name>I8UJF6_9BACL</name>
<gene>
    <name evidence="2" type="ORF">A374_01794</name>
</gene>
<reference evidence="2 3" key="1">
    <citation type="journal article" date="2012" name="J. Bacteriol.">
        <title>Genome of Bacillus macauensis ZFHKF-1, a Long-Chain-Forming Bacterium.</title>
        <authorList>
            <person name="Cai L."/>
            <person name="Zhang T."/>
        </authorList>
    </citation>
    <scope>NUCLEOTIDE SEQUENCE [LARGE SCALE GENOMIC DNA]</scope>
    <source>
        <strain evidence="2 3">ZFHKF-1</strain>
    </source>
</reference>
<dbReference type="RefSeq" id="WP_007200460.1">
    <property type="nucleotide sequence ID" value="NZ_AKKV01000019.1"/>
</dbReference>
<evidence type="ECO:0000256" key="1">
    <source>
        <dbReference type="SAM" id="SignalP"/>
    </source>
</evidence>
<keyword evidence="1" id="KW-0732">Signal</keyword>
<organism evidence="2 3">
    <name type="scientific">Fictibacillus macauensis ZFHKF-1</name>
    <dbReference type="NCBI Taxonomy" id="1196324"/>
    <lineage>
        <taxon>Bacteria</taxon>
        <taxon>Bacillati</taxon>
        <taxon>Bacillota</taxon>
        <taxon>Bacilli</taxon>
        <taxon>Bacillales</taxon>
        <taxon>Fictibacillaceae</taxon>
        <taxon>Fictibacillus</taxon>
    </lineage>
</organism>
<sequence>MNKKAVAAAITASLLGGSLMSPGVVGASPTKSPSQAHTVSESDHEAAVKLVHNLYKHAKQGTMQERKHSTFVIAKTTMKAIHKQWGEPSTPRSKRQPFETYHAEMGNPGYAFSYYKNDTLKEIRFLGTNVERKHGLGSVTPKLLIKEIGKPSKILTVPNTHEKDYVYHRGSYDLHFIIGKDGKAAHVNLKKR</sequence>
<dbReference type="AlphaFoldDB" id="I8UJF6"/>
<dbReference type="eggNOG" id="ENOG5032W9R">
    <property type="taxonomic scope" value="Bacteria"/>
</dbReference>
<evidence type="ECO:0000313" key="3">
    <source>
        <dbReference type="Proteomes" id="UP000004080"/>
    </source>
</evidence>
<proteinExistence type="predicted"/>
<feature type="chain" id="PRO_5003715523" description="DUF4309 domain-containing protein" evidence="1">
    <location>
        <begin position="28"/>
        <end position="192"/>
    </location>
</feature>
<comment type="caution">
    <text evidence="2">The sequence shown here is derived from an EMBL/GenBank/DDBJ whole genome shotgun (WGS) entry which is preliminary data.</text>
</comment>
<evidence type="ECO:0000313" key="2">
    <source>
        <dbReference type="EMBL" id="EIT86948.1"/>
    </source>
</evidence>
<dbReference type="EMBL" id="AKKV01000019">
    <property type="protein sequence ID" value="EIT86948.1"/>
    <property type="molecule type" value="Genomic_DNA"/>
</dbReference>
<dbReference type="InterPro" id="IPR025453">
    <property type="entry name" value="DUF4309"/>
</dbReference>
<accession>I8UJF6</accession>